<evidence type="ECO:0000313" key="3">
    <source>
        <dbReference type="Proteomes" id="UP001355207"/>
    </source>
</evidence>
<dbReference type="RefSeq" id="XP_066079896.1">
    <property type="nucleotide sequence ID" value="XM_066223799.1"/>
</dbReference>
<reference evidence="2 3" key="1">
    <citation type="submission" date="2024-01" db="EMBL/GenBank/DDBJ databases">
        <title>Comparative genomics of Cryptococcus and Kwoniella reveals pathogenesis evolution and contrasting modes of karyotype evolution via chromosome fusion or intercentromeric recombination.</title>
        <authorList>
            <person name="Coelho M.A."/>
            <person name="David-Palma M."/>
            <person name="Shea T."/>
            <person name="Bowers K."/>
            <person name="McGinley-Smith S."/>
            <person name="Mohammad A.W."/>
            <person name="Gnirke A."/>
            <person name="Yurkov A.M."/>
            <person name="Nowrousian M."/>
            <person name="Sun S."/>
            <person name="Cuomo C.A."/>
            <person name="Heitman J."/>
        </authorList>
    </citation>
    <scope>NUCLEOTIDE SEQUENCE [LARGE SCALE GENOMIC DNA]</scope>
    <source>
        <strain evidence="2 3">CBS 6074</strain>
    </source>
</reference>
<gene>
    <name evidence="2" type="ORF">L201_008101</name>
</gene>
<dbReference type="AlphaFoldDB" id="A0AAX4K6Z2"/>
<evidence type="ECO:0000256" key="1">
    <source>
        <dbReference type="SAM" id="MobiDB-lite"/>
    </source>
</evidence>
<feature type="compositionally biased region" description="Polar residues" evidence="1">
    <location>
        <begin position="89"/>
        <end position="118"/>
    </location>
</feature>
<feature type="region of interest" description="Disordered" evidence="1">
    <location>
        <begin position="1"/>
        <end position="196"/>
    </location>
</feature>
<evidence type="ECO:0000313" key="2">
    <source>
        <dbReference type="EMBL" id="WWC93134.1"/>
    </source>
</evidence>
<keyword evidence="3" id="KW-1185">Reference proteome</keyword>
<feature type="compositionally biased region" description="Polar residues" evidence="1">
    <location>
        <begin position="1"/>
        <end position="15"/>
    </location>
</feature>
<feature type="compositionally biased region" description="Low complexity" evidence="1">
    <location>
        <begin position="16"/>
        <end position="38"/>
    </location>
</feature>
<proteinExistence type="predicted"/>
<dbReference type="Proteomes" id="UP001355207">
    <property type="component" value="Chromosome 11"/>
</dbReference>
<accession>A0AAX4K6Z2</accession>
<organism evidence="2 3">
    <name type="scientific">Kwoniella dendrophila CBS 6074</name>
    <dbReference type="NCBI Taxonomy" id="1295534"/>
    <lineage>
        <taxon>Eukaryota</taxon>
        <taxon>Fungi</taxon>
        <taxon>Dikarya</taxon>
        <taxon>Basidiomycota</taxon>
        <taxon>Agaricomycotina</taxon>
        <taxon>Tremellomycetes</taxon>
        <taxon>Tremellales</taxon>
        <taxon>Cryptococcaceae</taxon>
        <taxon>Kwoniella</taxon>
    </lineage>
</organism>
<protein>
    <submittedName>
        <fullName evidence="2">Uncharacterized protein</fullName>
    </submittedName>
</protein>
<sequence>MTSNSTVPSQPIPTASSSSSSSSGLGSSTLGSSGNNTGNAIPESTISRENVGPDSLATLEETRKVSAISPPIDPSKLNNQPAPLMSPPLDSTLTHTEANTTMTQQPLRSPNQETSLNDSVYLDGQQPIEPSSHPTIAETGILSTSSSDPTGGPGPKQGQLKRVESKPQSPDNIIKLGSLGGEGLKMKPPTESPSDN</sequence>
<name>A0AAX4K6Z2_9TREE</name>
<dbReference type="EMBL" id="CP144108">
    <property type="protein sequence ID" value="WWC93134.1"/>
    <property type="molecule type" value="Genomic_DNA"/>
</dbReference>
<dbReference type="GeneID" id="91098769"/>